<reference evidence="2 3" key="1">
    <citation type="journal article" date="2018" name="Biotechnol. Adv.">
        <title>Improved genomic resources and new bioinformatic workflow for the carcinogenic parasite Clonorchis sinensis: Biotechnological implications.</title>
        <authorList>
            <person name="Wang D."/>
            <person name="Korhonen P.K."/>
            <person name="Gasser R.B."/>
            <person name="Young N.D."/>
        </authorList>
    </citation>
    <scope>NUCLEOTIDE SEQUENCE [LARGE SCALE GENOMIC DNA]</scope>
    <source>
        <strain evidence="2">Cs-k2</strain>
    </source>
</reference>
<comment type="caution">
    <text evidence="2">The sequence shown here is derived from an EMBL/GenBank/DDBJ whole genome shotgun (WGS) entry which is preliminary data.</text>
</comment>
<keyword evidence="1" id="KW-0732">Signal</keyword>
<name>A0A8T1N3A2_CLOSI</name>
<dbReference type="AlphaFoldDB" id="A0A8T1N3A2"/>
<evidence type="ECO:0000313" key="2">
    <source>
        <dbReference type="EMBL" id="KAG5455215.1"/>
    </source>
</evidence>
<accession>A0A8T1N3A2</accession>
<dbReference type="Proteomes" id="UP000286415">
    <property type="component" value="Unassembled WGS sequence"/>
</dbReference>
<evidence type="ECO:0000313" key="3">
    <source>
        <dbReference type="Proteomes" id="UP000286415"/>
    </source>
</evidence>
<gene>
    <name evidence="2" type="ORF">CSKR_203852</name>
</gene>
<keyword evidence="3" id="KW-1185">Reference proteome</keyword>
<sequence>MANSYCLQTIVVIAIISKLSLAELTYGDAECPSKEDAEKSKLLVRANGKQCYKFNIFPNEEEQKKQRVMDKFIPECSTDLNCSSE</sequence>
<reference evidence="2 3" key="2">
    <citation type="journal article" date="2021" name="Genomics">
        <title>High-quality reference genome for Clonorchis sinensis.</title>
        <authorList>
            <person name="Young N.D."/>
            <person name="Stroehlein A.J."/>
            <person name="Kinkar L."/>
            <person name="Wang T."/>
            <person name="Sohn W.M."/>
            <person name="Chang B.C.H."/>
            <person name="Kaur P."/>
            <person name="Weisz D."/>
            <person name="Dudchenko O."/>
            <person name="Aiden E.L."/>
            <person name="Korhonen P.K."/>
            <person name="Gasser R.B."/>
        </authorList>
    </citation>
    <scope>NUCLEOTIDE SEQUENCE [LARGE SCALE GENOMIC DNA]</scope>
    <source>
        <strain evidence="2">Cs-k2</strain>
    </source>
</reference>
<protein>
    <submittedName>
        <fullName evidence="2">Uncharacterized protein</fullName>
    </submittedName>
</protein>
<organism evidence="2 3">
    <name type="scientific">Clonorchis sinensis</name>
    <name type="common">Chinese liver fluke</name>
    <dbReference type="NCBI Taxonomy" id="79923"/>
    <lineage>
        <taxon>Eukaryota</taxon>
        <taxon>Metazoa</taxon>
        <taxon>Spiralia</taxon>
        <taxon>Lophotrochozoa</taxon>
        <taxon>Platyhelminthes</taxon>
        <taxon>Trematoda</taxon>
        <taxon>Digenea</taxon>
        <taxon>Opisthorchiida</taxon>
        <taxon>Opisthorchiata</taxon>
        <taxon>Opisthorchiidae</taxon>
        <taxon>Clonorchis</taxon>
    </lineage>
</organism>
<feature type="chain" id="PRO_5035857520" evidence="1">
    <location>
        <begin position="23"/>
        <end position="85"/>
    </location>
</feature>
<feature type="signal peptide" evidence="1">
    <location>
        <begin position="1"/>
        <end position="22"/>
    </location>
</feature>
<dbReference type="OrthoDB" id="10463293at2759"/>
<dbReference type="EMBL" id="NIRI02000005">
    <property type="protein sequence ID" value="KAG5455215.1"/>
    <property type="molecule type" value="Genomic_DNA"/>
</dbReference>
<evidence type="ECO:0000256" key="1">
    <source>
        <dbReference type="SAM" id="SignalP"/>
    </source>
</evidence>
<proteinExistence type="predicted"/>